<dbReference type="Proteomes" id="UP000348942">
    <property type="component" value="Chromosome 1"/>
</dbReference>
<evidence type="ECO:0000313" key="2">
    <source>
        <dbReference type="Proteomes" id="UP000348942"/>
    </source>
</evidence>
<organism evidence="1 2">
    <name type="scientific">Vibrio algicola</name>
    <dbReference type="NCBI Taxonomy" id="2662262"/>
    <lineage>
        <taxon>Bacteria</taxon>
        <taxon>Pseudomonadati</taxon>
        <taxon>Pseudomonadota</taxon>
        <taxon>Gammaproteobacteria</taxon>
        <taxon>Vibrionales</taxon>
        <taxon>Vibrionaceae</taxon>
        <taxon>Vibrio</taxon>
    </lineage>
</organism>
<dbReference type="RefSeq" id="WP_153447701.1">
    <property type="nucleotide sequence ID" value="NZ_CP045699.1"/>
</dbReference>
<reference evidence="1 2" key="1">
    <citation type="submission" date="2019-10" db="EMBL/GenBank/DDBJ databases">
        <title>Vibrio sp. nov., isolated from Coralline algae surface.</title>
        <authorList>
            <person name="Geng Y."/>
            <person name="Zhang X."/>
        </authorList>
    </citation>
    <scope>NUCLEOTIDE SEQUENCE [LARGE SCALE GENOMIC DNA]</scope>
    <source>
        <strain evidence="1 2">SM1977</strain>
    </source>
</reference>
<dbReference type="EMBL" id="CP045699">
    <property type="protein sequence ID" value="QGA65554.1"/>
    <property type="molecule type" value="Genomic_DNA"/>
</dbReference>
<protein>
    <submittedName>
        <fullName evidence="1">Uncharacterized protein</fullName>
    </submittedName>
</protein>
<keyword evidence="2" id="KW-1185">Reference proteome</keyword>
<dbReference type="Pfam" id="PF20090">
    <property type="entry name" value="DUF6482"/>
    <property type="match status" value="1"/>
</dbReference>
<gene>
    <name evidence="1" type="ORF">GFB47_09100</name>
</gene>
<proteinExistence type="predicted"/>
<name>A0A5Q0TFB7_9VIBR</name>
<dbReference type="AlphaFoldDB" id="A0A5Q0TFB7"/>
<evidence type="ECO:0000313" key="1">
    <source>
        <dbReference type="EMBL" id="QGA65554.1"/>
    </source>
</evidence>
<accession>A0A5Q0TFB7</accession>
<sequence length="103" mass="11815">MKKQQLDHWLQASKSTDCGPPKVFVVSCADLAHYSLAVEYKHQLEPILMKDQLLYFSSLEQVKSELKKLGLSSAYLRLHNAYDEFGHDDYAVTFQDIELHLAS</sequence>
<dbReference type="InterPro" id="IPR045508">
    <property type="entry name" value="DUF6482"/>
</dbReference>